<sequence>MAHQTVRTATSSRRTAHVAAAIVPERMTESTSPDNDSAGPSNYYIPRAEKSSRSFNNAGLVSSSNFDAQDVSLDDHTTCQTLLRLLNLPAKNRQTTRETGSSTHSDMVWKAFRELSNETRSTLPLQTLKRVLRMVVPPPSTIRNQWQSKIARCDGSEQSLAAVTLYPYENRLQAVISAMRRSEKNSMDNEDEKLGLEQEPIPRINQNLFSINDYVFVLRQFALTGYLTGSEQVVKEIARLGIPVNRKVHESRLATLSNWVSANLDIRRRFWAYQNVSRADERRFGGPSAVLARTKLPGLASRSRMPAFFPPEIARMLGDMLHSLRNKDELEYRNATLDVLLRVAKEIERPEALNAILKAGYGIDLQFPDVPESSIDVENRVTAKKASGKRAKRGSRAEEDWVDQVTRRTSEMDKATASGSGSAAAVHSAPTMNNGQESNSNPTEISVHAMNTLVDGLGTSGDVWKMLQVFEVLGNPLHTKVHSSSASETLQSAPTEGGSTEAKLVRRTGKITSTSPRHDEDADPPMTLSEALQKEESSGARLSFFGLPSTNDLQTNLPNFFNQAEYNDEVPDASVVARRAEEFLSRQPSPKPIQTDARDPSRTASYQTMSDRAIRQVLRDLDSNGLHSHHSNTTTYQALIRHSARHAAWKMKQDTVAARAMYSLGGHFVKDAVHEMVARHNVLIEQWVHVREWALAQRALATQQAEAMKRDHAPTAGAESTSSNAADQWLSNQLAAIDSRKNWLRSKIHHPAILVTAEMVTPLFQALRAGKRLDAERERMVRMVMQDVQRCLEYLKEEWEVLTGRGWKTENHPSSGATAASTPAAAGQTTSSSDHAEGAPTSQDRVLPKTTEFDPIYVATDHRDSHRTFQLSKHLSMLRRDLTGLERLLEDEAKRLDGTVESVEGSAAV</sequence>
<proteinExistence type="predicted"/>
<organism evidence="1 2">
    <name type="scientific">Naganishia onofrii</name>
    <dbReference type="NCBI Taxonomy" id="1851511"/>
    <lineage>
        <taxon>Eukaryota</taxon>
        <taxon>Fungi</taxon>
        <taxon>Dikarya</taxon>
        <taxon>Basidiomycota</taxon>
        <taxon>Agaricomycotina</taxon>
        <taxon>Tremellomycetes</taxon>
        <taxon>Filobasidiales</taxon>
        <taxon>Filobasidiaceae</taxon>
        <taxon>Naganishia</taxon>
    </lineage>
</organism>
<gene>
    <name evidence="1" type="ORF">QFC24_003403</name>
</gene>
<keyword evidence="2" id="KW-1185">Reference proteome</keyword>
<name>A0ACC2XLX0_9TREE</name>
<dbReference type="Proteomes" id="UP001234202">
    <property type="component" value="Unassembled WGS sequence"/>
</dbReference>
<reference evidence="1" key="1">
    <citation type="submission" date="2023-04" db="EMBL/GenBank/DDBJ databases">
        <title>Draft Genome sequencing of Naganishia species isolated from polar environments using Oxford Nanopore Technology.</title>
        <authorList>
            <person name="Leo P."/>
            <person name="Venkateswaran K."/>
        </authorList>
    </citation>
    <scope>NUCLEOTIDE SEQUENCE</scope>
    <source>
        <strain evidence="1">DBVPG 5303</strain>
    </source>
</reference>
<dbReference type="EMBL" id="JASBWV010000010">
    <property type="protein sequence ID" value="KAJ9124610.1"/>
    <property type="molecule type" value="Genomic_DNA"/>
</dbReference>
<accession>A0ACC2XLX0</accession>
<evidence type="ECO:0000313" key="2">
    <source>
        <dbReference type="Proteomes" id="UP001234202"/>
    </source>
</evidence>
<protein>
    <submittedName>
        <fullName evidence="1">Uncharacterized protein</fullName>
    </submittedName>
</protein>
<comment type="caution">
    <text evidence="1">The sequence shown here is derived from an EMBL/GenBank/DDBJ whole genome shotgun (WGS) entry which is preliminary data.</text>
</comment>
<evidence type="ECO:0000313" key="1">
    <source>
        <dbReference type="EMBL" id="KAJ9124610.1"/>
    </source>
</evidence>